<dbReference type="Gene3D" id="3.90.280.10">
    <property type="entry name" value="PEBP-like"/>
    <property type="match status" value="1"/>
</dbReference>
<dbReference type="InterPro" id="IPR005247">
    <property type="entry name" value="YbhB_YbcL/LppC-like"/>
</dbReference>
<reference evidence="1 2" key="2">
    <citation type="journal article" date="2017" name="Genome Announc.">
        <title>Draft genome sequence of Aquitalea magnusonii strain H3, a plant growth-promoting bacterium of duckweed Lemna minor.</title>
        <authorList>
            <person name="Ishizawa H."/>
            <person name="Kuroda M."/>
            <person name="Ike M."/>
        </authorList>
    </citation>
    <scope>NUCLEOTIDE SEQUENCE [LARGE SCALE GENOMIC DNA]</scope>
    <source>
        <strain evidence="1 2">H3</strain>
    </source>
</reference>
<dbReference type="PANTHER" id="PTHR30289">
    <property type="entry name" value="UNCHARACTERIZED PROTEIN YBCL-RELATED"/>
    <property type="match status" value="1"/>
</dbReference>
<reference evidence="2" key="3">
    <citation type="journal article" date="2017" name="Plant Physiol. Biochem.">
        <title>Differential oxidative and antioxidative response of duckweed Lemna minor toward plant growth promoting/inhibiting bacteria.</title>
        <authorList>
            <person name="Ishizawa H."/>
            <person name="Kuroda M."/>
            <person name="Morikawa M."/>
            <person name="Ike M."/>
        </authorList>
    </citation>
    <scope>NUCLEOTIDE SEQUENCE [LARGE SCALE GENOMIC DNA]</scope>
    <source>
        <strain evidence="2">H3</strain>
    </source>
</reference>
<dbReference type="InterPro" id="IPR036610">
    <property type="entry name" value="PEBP-like_sf"/>
</dbReference>
<dbReference type="Proteomes" id="UP000198290">
    <property type="component" value="Chromosome"/>
</dbReference>
<dbReference type="KEGG" id="amah:DLM_0924"/>
<evidence type="ECO:0000313" key="1">
    <source>
        <dbReference type="EMBL" id="BBF84564.1"/>
    </source>
</evidence>
<name>A0A3G9GB02_9NEIS</name>
<dbReference type="NCBIfam" id="TIGR00481">
    <property type="entry name" value="YbhB/YbcL family Raf kinase inhibitor-like protein"/>
    <property type="match status" value="1"/>
</dbReference>
<organism evidence="1 2">
    <name type="scientific">Aquitalea magnusonii</name>
    <dbReference type="NCBI Taxonomy" id="332411"/>
    <lineage>
        <taxon>Bacteria</taxon>
        <taxon>Pseudomonadati</taxon>
        <taxon>Pseudomonadota</taxon>
        <taxon>Betaproteobacteria</taxon>
        <taxon>Neisseriales</taxon>
        <taxon>Chromobacteriaceae</taxon>
        <taxon>Aquitalea</taxon>
    </lineage>
</organism>
<dbReference type="AlphaFoldDB" id="A0A3G9GB02"/>
<proteinExistence type="predicted"/>
<dbReference type="SUPFAM" id="SSF49777">
    <property type="entry name" value="PEBP-like"/>
    <property type="match status" value="1"/>
</dbReference>
<dbReference type="EMBL" id="AP018823">
    <property type="protein sequence ID" value="BBF84564.1"/>
    <property type="molecule type" value="Genomic_DNA"/>
</dbReference>
<evidence type="ECO:0000313" key="2">
    <source>
        <dbReference type="Proteomes" id="UP000198290"/>
    </source>
</evidence>
<keyword evidence="2" id="KW-1185">Reference proteome</keyword>
<dbReference type="PANTHER" id="PTHR30289:SF1">
    <property type="entry name" value="PEBP (PHOSPHATIDYLETHANOLAMINE-BINDING PROTEIN) FAMILY PROTEIN"/>
    <property type="match status" value="1"/>
</dbReference>
<dbReference type="Pfam" id="PF01161">
    <property type="entry name" value="PBP"/>
    <property type="match status" value="1"/>
</dbReference>
<reference evidence="2" key="1">
    <citation type="journal article" date="2017" name="Biotechnol. Biofuels">
        <title>Evaluation of environmental bacterial communities as a factor affecting the growth of duckweed Lemna minor.</title>
        <authorList>
            <person name="Ishizawa H."/>
            <person name="Kuroda M."/>
            <person name="Morikawa M."/>
            <person name="Ike M."/>
        </authorList>
    </citation>
    <scope>NUCLEOTIDE SEQUENCE [LARGE SCALE GENOMIC DNA]</scope>
    <source>
        <strain evidence="2">H3</strain>
    </source>
</reference>
<dbReference type="CDD" id="cd00865">
    <property type="entry name" value="PEBP_bact_arch"/>
    <property type="match status" value="1"/>
</dbReference>
<gene>
    <name evidence="1" type="ORF">DLM_0924</name>
</gene>
<protein>
    <submittedName>
        <fullName evidence="1">Phospholipid-binding protein</fullName>
    </submittedName>
</protein>
<accession>A0A3G9GB02</accession>
<sequence>MGSKQEFNSFGCTGQNVSPQLSWQNAPIGTKSFAITVYDPDAPTGSGWWHWLVVNIPASVNQLASGQVPVGSLQTRTDYGGNVYGGACPPAGDKPHRYIHTVWALDVEQLPVDANASGALVGFMLNQHALGKARLTTFFSR</sequence>
<dbReference type="InterPro" id="IPR008914">
    <property type="entry name" value="PEBP"/>
</dbReference>